<evidence type="ECO:0000256" key="10">
    <source>
        <dbReference type="SAM" id="SignalP"/>
    </source>
</evidence>
<evidence type="ECO:0000313" key="11">
    <source>
        <dbReference type="EMBL" id="CAH9070825.1"/>
    </source>
</evidence>
<evidence type="ECO:0000256" key="2">
    <source>
        <dbReference type="ARBA" id="ARBA00022614"/>
    </source>
</evidence>
<dbReference type="AlphaFoldDB" id="A0A9P0YQ01"/>
<feature type="signal peptide" evidence="10">
    <location>
        <begin position="1"/>
        <end position="40"/>
    </location>
</feature>
<dbReference type="OrthoDB" id="1080834at2759"/>
<evidence type="ECO:0000256" key="7">
    <source>
        <dbReference type="ARBA" id="ARBA00023136"/>
    </source>
</evidence>
<dbReference type="PRINTS" id="PR00019">
    <property type="entry name" value="LEURICHRPT"/>
</dbReference>
<evidence type="ECO:0000256" key="1">
    <source>
        <dbReference type="ARBA" id="ARBA00004167"/>
    </source>
</evidence>
<proteinExistence type="predicted"/>
<keyword evidence="5" id="KW-0677">Repeat</keyword>
<evidence type="ECO:0000256" key="5">
    <source>
        <dbReference type="ARBA" id="ARBA00022737"/>
    </source>
</evidence>
<keyword evidence="12" id="KW-1185">Reference proteome</keyword>
<dbReference type="PANTHER" id="PTHR47986">
    <property type="entry name" value="OSJNBA0070M12.3 PROTEIN"/>
    <property type="match status" value="1"/>
</dbReference>
<comment type="subcellular location">
    <subcellularLocation>
        <location evidence="1">Membrane</location>
        <topology evidence="1">Single-pass membrane protein</topology>
    </subcellularLocation>
</comment>
<evidence type="ECO:0000256" key="3">
    <source>
        <dbReference type="ARBA" id="ARBA00022692"/>
    </source>
</evidence>
<dbReference type="SUPFAM" id="SSF52058">
    <property type="entry name" value="L domain-like"/>
    <property type="match status" value="1"/>
</dbReference>
<dbReference type="InterPro" id="IPR032675">
    <property type="entry name" value="LRR_dom_sf"/>
</dbReference>
<dbReference type="InterPro" id="IPR052422">
    <property type="entry name" value="Auxin_Ser/Thr_Kinase"/>
</dbReference>
<dbReference type="Gene3D" id="3.80.10.10">
    <property type="entry name" value="Ribonuclease Inhibitor"/>
    <property type="match status" value="1"/>
</dbReference>
<keyword evidence="3" id="KW-0812">Transmembrane</keyword>
<keyword evidence="4 10" id="KW-0732">Signal</keyword>
<reference evidence="11" key="1">
    <citation type="submission" date="2022-07" db="EMBL/GenBank/DDBJ databases">
        <authorList>
            <person name="Macas J."/>
            <person name="Novak P."/>
            <person name="Neumann P."/>
        </authorList>
    </citation>
    <scope>NUCLEOTIDE SEQUENCE</scope>
</reference>
<dbReference type="GO" id="GO:0016020">
    <property type="term" value="C:membrane"/>
    <property type="evidence" value="ECO:0007669"/>
    <property type="project" value="UniProtKB-SubCell"/>
</dbReference>
<comment type="caution">
    <text evidence="11">The sequence shown here is derived from an EMBL/GenBank/DDBJ whole genome shotgun (WGS) entry which is preliminary data.</text>
</comment>
<dbReference type="EMBL" id="CAMAPE010000006">
    <property type="protein sequence ID" value="CAH9070825.1"/>
    <property type="molecule type" value="Genomic_DNA"/>
</dbReference>
<evidence type="ECO:0000313" key="12">
    <source>
        <dbReference type="Proteomes" id="UP001152484"/>
    </source>
</evidence>
<feature type="chain" id="PRO_5040229345" description="Leucine-rich repeat-containing N-terminal plant-type domain-containing protein" evidence="10">
    <location>
        <begin position="41"/>
        <end position="277"/>
    </location>
</feature>
<evidence type="ECO:0008006" key="13">
    <source>
        <dbReference type="Google" id="ProtNLM"/>
    </source>
</evidence>
<sequence length="277" mass="29658">MTGIKKCRRFSSGRGVAAASSSSLLLLFVWVAAFAVMAEADSSSPDYKVIMELRNSTGLKSDADCSSTKLPCDCGADGSKQMDVRCGKGDGRVTYITFQAASGGSLPASLENLTELSIFEAGSSNLNGTIPNFGGAIWEISIHDNQFTKIIPQILFQSKPSLTLFDVSNNKMLQPWTIPADALKSSSKLRSFSAGGCNMEGPFPGIFNPKDFPVLRVLTLSGNSLTGPIPQELMGLTEFESLEWLDVSNNQLTGSIPESVANLPSLRHLDVSNNHIK</sequence>
<keyword evidence="6" id="KW-1133">Transmembrane helix</keyword>
<name>A0A9P0YQ01_CUSEU</name>
<keyword evidence="9" id="KW-0325">Glycoprotein</keyword>
<evidence type="ECO:0000256" key="4">
    <source>
        <dbReference type="ARBA" id="ARBA00022729"/>
    </source>
</evidence>
<dbReference type="InterPro" id="IPR001611">
    <property type="entry name" value="Leu-rich_rpt"/>
</dbReference>
<keyword evidence="2" id="KW-0433">Leucine-rich repeat</keyword>
<evidence type="ECO:0000256" key="6">
    <source>
        <dbReference type="ARBA" id="ARBA00022989"/>
    </source>
</evidence>
<dbReference type="Pfam" id="PF00560">
    <property type="entry name" value="LRR_1"/>
    <property type="match status" value="1"/>
</dbReference>
<dbReference type="Proteomes" id="UP001152484">
    <property type="component" value="Unassembled WGS sequence"/>
</dbReference>
<keyword evidence="7" id="KW-0472">Membrane</keyword>
<gene>
    <name evidence="11" type="ORF">CEURO_LOCUS3790</name>
</gene>
<protein>
    <recommendedName>
        <fullName evidence="13">Leucine-rich repeat-containing N-terminal plant-type domain-containing protein</fullName>
    </recommendedName>
</protein>
<dbReference type="PANTHER" id="PTHR47986:SF1">
    <property type="entry name" value="OS04G0685900 PROTEIN"/>
    <property type="match status" value="1"/>
</dbReference>
<keyword evidence="8" id="KW-0675">Receptor</keyword>
<accession>A0A9P0YQ01</accession>
<evidence type="ECO:0000256" key="9">
    <source>
        <dbReference type="ARBA" id="ARBA00023180"/>
    </source>
</evidence>
<dbReference type="InterPro" id="IPR025875">
    <property type="entry name" value="Leu-rich_rpt_4"/>
</dbReference>
<dbReference type="Pfam" id="PF12799">
    <property type="entry name" value="LRR_4"/>
    <property type="match status" value="1"/>
</dbReference>
<evidence type="ECO:0000256" key="8">
    <source>
        <dbReference type="ARBA" id="ARBA00023170"/>
    </source>
</evidence>
<organism evidence="11 12">
    <name type="scientific">Cuscuta europaea</name>
    <name type="common">European dodder</name>
    <dbReference type="NCBI Taxonomy" id="41803"/>
    <lineage>
        <taxon>Eukaryota</taxon>
        <taxon>Viridiplantae</taxon>
        <taxon>Streptophyta</taxon>
        <taxon>Embryophyta</taxon>
        <taxon>Tracheophyta</taxon>
        <taxon>Spermatophyta</taxon>
        <taxon>Magnoliopsida</taxon>
        <taxon>eudicotyledons</taxon>
        <taxon>Gunneridae</taxon>
        <taxon>Pentapetalae</taxon>
        <taxon>asterids</taxon>
        <taxon>lamiids</taxon>
        <taxon>Solanales</taxon>
        <taxon>Convolvulaceae</taxon>
        <taxon>Cuscuteae</taxon>
        <taxon>Cuscuta</taxon>
        <taxon>Cuscuta subgen. Cuscuta</taxon>
    </lineage>
</organism>